<evidence type="ECO:0000256" key="12">
    <source>
        <dbReference type="SAM" id="Phobius"/>
    </source>
</evidence>
<evidence type="ECO:0000256" key="4">
    <source>
        <dbReference type="ARBA" id="ARBA00016084"/>
    </source>
</evidence>
<feature type="transmembrane region" description="Helical" evidence="12">
    <location>
        <begin position="338"/>
        <end position="355"/>
    </location>
</feature>
<comment type="subcellular location">
    <subcellularLocation>
        <location evidence="1">Cell membrane</location>
        <topology evidence="1">Multi-pass membrane protein</topology>
    </subcellularLocation>
</comment>
<comment type="caution">
    <text evidence="13">The sequence shown here is derived from an EMBL/GenBank/DDBJ whole genome shotgun (WGS) entry which is preliminary data.</text>
</comment>
<keyword evidence="5 11" id="KW-1003">Cell membrane</keyword>
<dbReference type="PANTHER" id="PTHR13285">
    <property type="entry name" value="ACYLTRANSFERASE"/>
    <property type="match status" value="1"/>
</dbReference>
<dbReference type="PIRSF" id="PIRSF500217">
    <property type="entry name" value="AlgI"/>
    <property type="match status" value="1"/>
</dbReference>
<sequence length="451" mass="48532">MSYTDLTFWLFLAAVVAGVALLPPPARRVWLILASLVFYAAPDAMRLVWLAAICGVTLVASAPPQKGPARIRKGCGFAVLVLVLLWARFFELAGLPDPQAPPGLSFLVFTAIALIAGGTRTAGWGQRVGLILHLLWFPKLLAGPIERAGALIPQFPDIAVRPKLASLGLAYLVTGLVKKVVIADTLSPVVAAGFAQPALAAPVDLLLSVYAFAFQIYCDFSGYSDIAIGLSALVGLRLSRNFDRPYLSVTVSEFWSRRWHVTLGTWFRDFVYIPLGGSRAGRARQAMNLMTVFLLSGLWHSGLGYGLGWGFVVWGAMNGAFVVAETFLPVPSRALPKLLRAIVTFHLLLLTWVFFRADGIGAALTLLRRLAQNMGAFPALIPAHPYTADHRLCATLVGALFLAEAAAGRPGIAGRLAAMPLPLRWAGLYAGLGLLLLAGRWQGQEFIYAGF</sequence>
<dbReference type="RefSeq" id="WP_161760648.1">
    <property type="nucleotide sequence ID" value="NZ_JAAATX020000001.1"/>
</dbReference>
<dbReference type="Proteomes" id="UP000731907">
    <property type="component" value="Unassembled WGS sequence"/>
</dbReference>
<dbReference type="Pfam" id="PF03062">
    <property type="entry name" value="MBOAT"/>
    <property type="match status" value="1"/>
</dbReference>
<evidence type="ECO:0000256" key="2">
    <source>
        <dbReference type="ARBA" id="ARBA00005182"/>
    </source>
</evidence>
<evidence type="ECO:0000313" key="14">
    <source>
        <dbReference type="Proteomes" id="UP000731907"/>
    </source>
</evidence>
<accession>A0ABS6IYL8</accession>
<dbReference type="EMBL" id="JAAATX020000001">
    <property type="protein sequence ID" value="MBU9696609.1"/>
    <property type="molecule type" value="Genomic_DNA"/>
</dbReference>
<evidence type="ECO:0000256" key="5">
    <source>
        <dbReference type="ARBA" id="ARBA00022475"/>
    </source>
</evidence>
<evidence type="ECO:0000256" key="9">
    <source>
        <dbReference type="ARBA" id="ARBA00023136"/>
    </source>
</evidence>
<evidence type="ECO:0000256" key="8">
    <source>
        <dbReference type="ARBA" id="ARBA00022989"/>
    </source>
</evidence>
<evidence type="ECO:0000256" key="3">
    <source>
        <dbReference type="ARBA" id="ARBA00010323"/>
    </source>
</evidence>
<feature type="transmembrane region" description="Helical" evidence="12">
    <location>
        <begin position="74"/>
        <end position="90"/>
    </location>
</feature>
<dbReference type="InterPro" id="IPR051085">
    <property type="entry name" value="MB_O-acyltransferase"/>
</dbReference>
<gene>
    <name evidence="13" type="ORF">GU927_001990</name>
</gene>
<keyword evidence="11" id="KW-0808">Transferase</keyword>
<evidence type="ECO:0000256" key="11">
    <source>
        <dbReference type="PIRNR" id="PIRNR016636"/>
    </source>
</evidence>
<keyword evidence="14" id="KW-1185">Reference proteome</keyword>
<organism evidence="13 14">
    <name type="scientific">Paragemmobacter amnigenus</name>
    <dbReference type="NCBI Taxonomy" id="2852097"/>
    <lineage>
        <taxon>Bacteria</taxon>
        <taxon>Pseudomonadati</taxon>
        <taxon>Pseudomonadota</taxon>
        <taxon>Alphaproteobacteria</taxon>
        <taxon>Rhodobacterales</taxon>
        <taxon>Paracoccaceae</taxon>
        <taxon>Paragemmobacter</taxon>
    </lineage>
</organism>
<evidence type="ECO:0000256" key="7">
    <source>
        <dbReference type="ARBA" id="ARBA00022841"/>
    </source>
</evidence>
<feature type="transmembrane region" description="Helical" evidence="12">
    <location>
        <begin position="423"/>
        <end position="441"/>
    </location>
</feature>
<dbReference type="InterPro" id="IPR004299">
    <property type="entry name" value="MBOAT_fam"/>
</dbReference>
<feature type="transmembrane region" description="Helical" evidence="12">
    <location>
        <begin position="286"/>
        <end position="305"/>
    </location>
</feature>
<comment type="similarity">
    <text evidence="3 11">Belongs to the membrane-bound acyltransferase family.</text>
</comment>
<keyword evidence="9 11" id="KW-0472">Membrane</keyword>
<protein>
    <recommendedName>
        <fullName evidence="4">Probable alginate O-acetylase AlgI</fullName>
    </recommendedName>
    <alternativeName>
        <fullName evidence="10">Alginate biosynthesis protein AlgI</fullName>
    </alternativeName>
</protein>
<evidence type="ECO:0000313" key="13">
    <source>
        <dbReference type="EMBL" id="MBU9696609.1"/>
    </source>
</evidence>
<feature type="transmembrane region" description="Helical" evidence="12">
    <location>
        <begin position="44"/>
        <end position="62"/>
    </location>
</feature>
<evidence type="ECO:0000256" key="1">
    <source>
        <dbReference type="ARBA" id="ARBA00004651"/>
    </source>
</evidence>
<keyword evidence="8 12" id="KW-1133">Transmembrane helix</keyword>
<keyword evidence="11" id="KW-0012">Acyltransferase</keyword>
<dbReference type="InterPro" id="IPR028362">
    <property type="entry name" value="AlgI"/>
</dbReference>
<keyword evidence="7" id="KW-0016">Alginate biosynthesis</keyword>
<comment type="pathway">
    <text evidence="2">Glycan biosynthesis; alginate biosynthesis.</text>
</comment>
<evidence type="ECO:0000256" key="10">
    <source>
        <dbReference type="ARBA" id="ARBA00031030"/>
    </source>
</evidence>
<feature type="transmembrane region" description="Helical" evidence="12">
    <location>
        <begin position="102"/>
        <end position="119"/>
    </location>
</feature>
<keyword evidence="6 12" id="KW-0812">Transmembrane</keyword>
<dbReference type="PANTHER" id="PTHR13285:SF18">
    <property type="entry name" value="PROTEIN-CYSTEINE N-PALMITOYLTRANSFERASE RASP"/>
    <property type="match status" value="1"/>
</dbReference>
<reference evidence="13 14" key="1">
    <citation type="submission" date="2021-06" db="EMBL/GenBank/DDBJ databases">
        <title>Rhodobacteraceae bacterium strain HSP-20.</title>
        <authorList>
            <person name="Chen W.-M."/>
        </authorList>
    </citation>
    <scope>NUCLEOTIDE SEQUENCE [LARGE SCALE GENOMIC DNA]</scope>
    <source>
        <strain evidence="13 14">HSP-20</strain>
    </source>
</reference>
<proteinExistence type="inferred from homology"/>
<name>A0ABS6IYL8_9RHOB</name>
<evidence type="ECO:0000256" key="6">
    <source>
        <dbReference type="ARBA" id="ARBA00022692"/>
    </source>
</evidence>
<dbReference type="PIRSF" id="PIRSF016636">
    <property type="entry name" value="AlgI_DltB"/>
    <property type="match status" value="1"/>
</dbReference>
<dbReference type="InterPro" id="IPR024194">
    <property type="entry name" value="Ac/AlaTfrase_AlgI/DltB"/>
</dbReference>